<keyword evidence="1" id="KW-1185">Reference proteome</keyword>
<dbReference type="GeneID" id="109131262"/>
<dbReference type="RefSeq" id="XP_019097510.1">
    <property type="nucleotide sequence ID" value="XM_019241965.1"/>
</dbReference>
<sequence>MLVQPGREKYTSVLSPSLERGTTWFGKDKSSLTRQITKVFTNKFDGPFYSWGCVPNARREGYFLEFAKTHTWDPSLTGVVQAKFYSICQNRMKDMVSKAAAQREEVKPRWIERTLWKEMCDYWDTEEAMLLSVLCMESTYINDKGTYFGVGSLGSYINEKRKYPGSSSTFTTLQQQLEDANRKIEEQAALQAERDAEASRVAAEALRMHLHWIMIQTD</sequence>
<reference evidence="2" key="2">
    <citation type="submission" date="2025-08" db="UniProtKB">
        <authorList>
            <consortium name="RefSeq"/>
        </authorList>
    </citation>
    <scope>IDENTIFICATION</scope>
    <source>
        <tissue evidence="2">Leaf</tissue>
    </source>
</reference>
<reference evidence="1" key="1">
    <citation type="journal article" date="2014" name="Nat. Commun.">
        <title>The emerging biofuel crop Camelina sativa retains a highly undifferentiated hexaploid genome structure.</title>
        <authorList>
            <person name="Kagale S."/>
            <person name="Koh C."/>
            <person name="Nixon J."/>
            <person name="Bollina V."/>
            <person name="Clarke W.E."/>
            <person name="Tuteja R."/>
            <person name="Spillane C."/>
            <person name="Robinson S.J."/>
            <person name="Links M.G."/>
            <person name="Clarke C."/>
            <person name="Higgins E.E."/>
            <person name="Huebert T."/>
            <person name="Sharpe A.G."/>
            <person name="Parkin I.A."/>
        </authorList>
    </citation>
    <scope>NUCLEOTIDE SEQUENCE [LARGE SCALE GENOMIC DNA]</scope>
    <source>
        <strain evidence="1">cv. DH55</strain>
    </source>
</reference>
<protein>
    <submittedName>
        <fullName evidence="2">Uncharacterized protein LOC109131262</fullName>
    </submittedName>
</protein>
<name>A0ABM1RES2_CAMSA</name>
<organism evidence="1 2">
    <name type="scientific">Camelina sativa</name>
    <name type="common">False flax</name>
    <name type="synonym">Myagrum sativum</name>
    <dbReference type="NCBI Taxonomy" id="90675"/>
    <lineage>
        <taxon>Eukaryota</taxon>
        <taxon>Viridiplantae</taxon>
        <taxon>Streptophyta</taxon>
        <taxon>Embryophyta</taxon>
        <taxon>Tracheophyta</taxon>
        <taxon>Spermatophyta</taxon>
        <taxon>Magnoliopsida</taxon>
        <taxon>eudicotyledons</taxon>
        <taxon>Gunneridae</taxon>
        <taxon>Pentapetalae</taxon>
        <taxon>rosids</taxon>
        <taxon>malvids</taxon>
        <taxon>Brassicales</taxon>
        <taxon>Brassicaceae</taxon>
        <taxon>Camelineae</taxon>
        <taxon>Camelina</taxon>
    </lineage>
</organism>
<evidence type="ECO:0000313" key="2">
    <source>
        <dbReference type="RefSeq" id="XP_019097510.1"/>
    </source>
</evidence>
<evidence type="ECO:0000313" key="1">
    <source>
        <dbReference type="Proteomes" id="UP000694864"/>
    </source>
</evidence>
<dbReference type="Proteomes" id="UP000694864">
    <property type="component" value="Chromosome 20"/>
</dbReference>
<gene>
    <name evidence="2" type="primary">LOC109131262</name>
</gene>
<accession>A0ABM1RES2</accession>
<proteinExistence type="predicted"/>